<dbReference type="EMBL" id="CP031442">
    <property type="protein sequence ID" value="AXM08006.1"/>
    <property type="molecule type" value="Genomic_DNA"/>
</dbReference>
<feature type="compositionally biased region" description="Basic and acidic residues" evidence="1">
    <location>
        <begin position="16"/>
        <end position="25"/>
    </location>
</feature>
<sequence>MGSEQAAAVESAAGKAIRDKVKEDGGPIPKEVANVSFHPNLDDNVDVTAHVVSIKAGPTGTVLTFWLTSNTIDHAMGPVFPEDFPSLVDTVGGVKYGVNYFSKAGDTSKFVVGSEEPEIDAKSVYVMQASYPPLPKSVTKVKIAIGSAKTSPDIPVTR</sequence>
<evidence type="ECO:0000313" key="2">
    <source>
        <dbReference type="EMBL" id="AXM08006.1"/>
    </source>
</evidence>
<dbReference type="EMBL" id="MVCE01000002">
    <property type="protein sequence ID" value="PGF35052.1"/>
    <property type="molecule type" value="Genomic_DNA"/>
</dbReference>
<gene>
    <name evidence="3" type="ORF">B1B09_05425</name>
    <name evidence="2" type="ORF">DXN06_06495</name>
</gene>
<dbReference type="Proteomes" id="UP000256621">
    <property type="component" value="Chromosome"/>
</dbReference>
<dbReference type="RefSeq" id="WP_002518700.1">
    <property type="nucleotide sequence ID" value="NZ_AP019664.1"/>
</dbReference>
<proteinExistence type="predicted"/>
<evidence type="ECO:0000313" key="5">
    <source>
        <dbReference type="Proteomes" id="UP000256621"/>
    </source>
</evidence>
<feature type="region of interest" description="Disordered" evidence="1">
    <location>
        <begin position="1"/>
        <end position="25"/>
    </location>
</feature>
<dbReference type="OrthoDB" id="3712265at2"/>
<name>A0A2B7IZE7_CUTAC</name>
<dbReference type="Proteomes" id="UP000226191">
    <property type="component" value="Unassembled WGS sequence"/>
</dbReference>
<organism evidence="3 4">
    <name type="scientific">Cutibacterium acnes</name>
    <name type="common">Propionibacterium acnes</name>
    <dbReference type="NCBI Taxonomy" id="1747"/>
    <lineage>
        <taxon>Bacteria</taxon>
        <taxon>Bacillati</taxon>
        <taxon>Actinomycetota</taxon>
        <taxon>Actinomycetes</taxon>
        <taxon>Propionibacteriales</taxon>
        <taxon>Propionibacteriaceae</taxon>
        <taxon>Cutibacterium</taxon>
    </lineage>
</organism>
<reference evidence="2 5" key="2">
    <citation type="submission" date="2018-08" db="EMBL/GenBank/DDBJ databases">
        <title>Genome sequencing of Cutibacterium acnes KCOM 1315.</title>
        <authorList>
            <person name="Kook J.-K."/>
            <person name="Park S.-N."/>
            <person name="Lim Y.K."/>
        </authorList>
    </citation>
    <scope>NUCLEOTIDE SEQUENCE [LARGE SCALE GENOMIC DNA]</scope>
    <source>
        <strain evidence="2 5">KCOM 1315</strain>
    </source>
</reference>
<evidence type="ECO:0000256" key="1">
    <source>
        <dbReference type="SAM" id="MobiDB-lite"/>
    </source>
</evidence>
<evidence type="ECO:0000313" key="3">
    <source>
        <dbReference type="EMBL" id="PGF35052.1"/>
    </source>
</evidence>
<dbReference type="AlphaFoldDB" id="A0A2B7IZE7"/>
<evidence type="ECO:0000313" key="4">
    <source>
        <dbReference type="Proteomes" id="UP000226191"/>
    </source>
</evidence>
<protein>
    <submittedName>
        <fullName evidence="3">Uncharacterized protein</fullName>
    </submittedName>
</protein>
<dbReference type="GeneID" id="92856254"/>
<accession>A0A2B7IZE7</accession>
<reference evidence="3 4" key="1">
    <citation type="submission" date="2017-02" db="EMBL/GenBank/DDBJ databases">
        <title>Prevalence of linear plasmids in Cutibacterium acnes isolates obtained from cancerous prostatic tissue.</title>
        <authorList>
            <person name="Davidsson S."/>
            <person name="Bruggemann H."/>
        </authorList>
    </citation>
    <scope>NUCLEOTIDE SEQUENCE [LARGE SCALE GENOMIC DNA]</scope>
    <source>
        <strain evidence="3 4">11-78</strain>
    </source>
</reference>